<accession>A0ACC0UW43</accession>
<comment type="caution">
    <text evidence="1">The sequence shown here is derived from an EMBL/GenBank/DDBJ whole genome shotgun (WGS) entry which is preliminary data.</text>
</comment>
<evidence type="ECO:0000313" key="1">
    <source>
        <dbReference type="EMBL" id="KAI9897744.1"/>
    </source>
</evidence>
<reference evidence="1" key="1">
    <citation type="submission" date="2022-10" db="EMBL/GenBank/DDBJ databases">
        <title>Complete Genome of Trichothecium roseum strain YXFP-22015, a Plant Pathogen Isolated from Citrus.</title>
        <authorList>
            <person name="Wang Y."/>
            <person name="Zhu L."/>
        </authorList>
    </citation>
    <scope>NUCLEOTIDE SEQUENCE</scope>
    <source>
        <strain evidence="1">YXFP-22015</strain>
    </source>
</reference>
<evidence type="ECO:0000313" key="2">
    <source>
        <dbReference type="Proteomes" id="UP001163324"/>
    </source>
</evidence>
<dbReference type="Proteomes" id="UP001163324">
    <property type="component" value="Chromosome 7"/>
</dbReference>
<protein>
    <submittedName>
        <fullName evidence="1">Uncharacterized protein</fullName>
    </submittedName>
</protein>
<gene>
    <name evidence="1" type="ORF">N3K66_007600</name>
</gene>
<proteinExistence type="predicted"/>
<sequence>MSSTHSPDDEDIQIDPQEPLKGFVVCCTSIPPEHREDIERKVIDLGGKHMQDLTPAATHLIVGDYDTPKYRHVARERPDVCPMDATWIDAIIALWMKDEHIDFRKLEHEHRLKALELRGANLAATQNPQGRDSLLICLTGFGDQRDEIAETVAANGGRYSGDLTRKCTHLIVSKPEGKKFTAAKSWGVKTVTLEWLKRSVERGMILDEEKFDPLLPAEEQGVGAWTKRDRHSLGKRSRSDVPNAPEEGTRKLRKTASMRLNNQRDNMWGDILGRPDSRANSFANSFANQPADGSFKQADPKPESREAKRPTPPKEDEGIFSSSILYIHGFNSKKRDVLAQTITTLGGTIASSLKDAASSSPSNKSWRRILIVPQASKPDTHPQPPNDSVSTVTEFYVERCLHNKRFFEPREHVLGRPFAAFPISGFADLTVCSAAFTGIELSQVSRAVAQLGARYDEQFRKTSSVLICKSLPAMRKEKLKLALSWGVPVVSADWLWECILTGSNVPFDGFVFPELRKYYQQDQKTELPDQSTKRPLQRNHSDPVPGDTKPNPLPRSITTGGIDASVFDSVSGPKDAKRRTILRHEPTTSADFQTARTQLVDAPLTERSSASLNKAPSPAKSASSHSKPDTPQTPAEAGAAAPDDQDPGHGGDNDDDDDDGHDSASKRGDEAAEAKERLAKAAERQALSSKLTTLLDATSPAPDTTADAGPRPRKRQIMGRAISNASAASSGNSAALPFNTSVVDGGGGGGGGADEAGEDEDGAEHNAPPATQLGYHIAQSRDNKAELLRQMMGDVEGAAAAVASELPPAPPVEKKSVAVEVAGAGRNMRRR</sequence>
<keyword evidence="2" id="KW-1185">Reference proteome</keyword>
<dbReference type="EMBL" id="CM047946">
    <property type="protein sequence ID" value="KAI9897744.1"/>
    <property type="molecule type" value="Genomic_DNA"/>
</dbReference>
<name>A0ACC0UW43_9HYPO</name>
<organism evidence="1 2">
    <name type="scientific">Trichothecium roseum</name>
    <dbReference type="NCBI Taxonomy" id="47278"/>
    <lineage>
        <taxon>Eukaryota</taxon>
        <taxon>Fungi</taxon>
        <taxon>Dikarya</taxon>
        <taxon>Ascomycota</taxon>
        <taxon>Pezizomycotina</taxon>
        <taxon>Sordariomycetes</taxon>
        <taxon>Hypocreomycetidae</taxon>
        <taxon>Hypocreales</taxon>
        <taxon>Hypocreales incertae sedis</taxon>
        <taxon>Trichothecium</taxon>
    </lineage>
</organism>